<dbReference type="Gene3D" id="3.10.20.10">
    <property type="match status" value="1"/>
</dbReference>
<dbReference type="EMBL" id="JAJUBC010000019">
    <property type="protein sequence ID" value="MDD1794636.1"/>
    <property type="molecule type" value="Genomic_DNA"/>
</dbReference>
<accession>A0ABT5R4D9</accession>
<evidence type="ECO:0000256" key="4">
    <source>
        <dbReference type="SAM" id="MobiDB-lite"/>
    </source>
</evidence>
<comment type="similarity">
    <text evidence="3">Belongs to the FdhD family.</text>
</comment>
<gene>
    <name evidence="3 5" type="primary">fdhD</name>
    <name evidence="5" type="ORF">LRP50_15995</name>
</gene>
<dbReference type="Gene3D" id="3.40.140.10">
    <property type="entry name" value="Cytidine Deaminase, domain 2"/>
    <property type="match status" value="1"/>
</dbReference>
<dbReference type="PANTHER" id="PTHR30592">
    <property type="entry name" value="FORMATE DEHYDROGENASE"/>
    <property type="match status" value="1"/>
</dbReference>
<comment type="caution">
    <text evidence="5">The sequence shown here is derived from an EMBL/GenBank/DDBJ whole genome shotgun (WGS) entry which is preliminary data.</text>
</comment>
<comment type="subcellular location">
    <subcellularLocation>
        <location evidence="3">Cytoplasm</location>
    </subcellularLocation>
</comment>
<dbReference type="RefSeq" id="WP_274165462.1">
    <property type="nucleotide sequence ID" value="NZ_JAJUBC010000019.1"/>
</dbReference>
<feature type="region of interest" description="Disordered" evidence="4">
    <location>
        <begin position="1"/>
        <end position="23"/>
    </location>
</feature>
<comment type="caution">
    <text evidence="3">Lacks conserved residue(s) required for the propagation of feature annotation.</text>
</comment>
<dbReference type="Proteomes" id="UP001149400">
    <property type="component" value="Unassembled WGS sequence"/>
</dbReference>
<keyword evidence="2 3" id="KW-0501">Molybdenum cofactor biosynthesis</keyword>
<feature type="active site" description="Cysteine persulfide intermediate" evidence="3">
    <location>
        <position position="122"/>
    </location>
</feature>
<dbReference type="SUPFAM" id="SSF53927">
    <property type="entry name" value="Cytidine deaminase-like"/>
    <property type="match status" value="1"/>
</dbReference>
<sequence>MTKPKSKPAQSKEDHPLPPHSLHHYMDEENDVTCFSTLPTETPLAISYNGVSHAVMMVTPQDIDDFIYGFSFSERIIRNSGEIHDIVVETENDALLAHVTLANRALARMSLTKRHLAGRTGCGICGAESLAHAIPSLSALDYIEPISNASILKLRDTLREWQSLGHISGAIHAALLVDDNGQILTCKEDIGRHNALDKVLGAGLRHRSLSPTYALLMTSRCSIELVQKAVTAGVGTLITLGTPTSLAVNTAIQANLNLIHLPRKDAPRFYNRSAKGRLDHNVGKPR</sequence>
<dbReference type="InterPro" id="IPR003786">
    <property type="entry name" value="FdhD"/>
</dbReference>
<dbReference type="PANTHER" id="PTHR30592:SF1">
    <property type="entry name" value="SULFUR CARRIER PROTEIN FDHD"/>
    <property type="match status" value="1"/>
</dbReference>
<protein>
    <recommendedName>
        <fullName evidence="3">Sulfur carrier protein FdhD</fullName>
    </recommendedName>
</protein>
<organism evidence="5 6">
    <name type="scientific">Enterovibrio gelatinilyticus</name>
    <dbReference type="NCBI Taxonomy" id="2899819"/>
    <lineage>
        <taxon>Bacteria</taxon>
        <taxon>Pseudomonadati</taxon>
        <taxon>Pseudomonadota</taxon>
        <taxon>Gammaproteobacteria</taxon>
        <taxon>Vibrionales</taxon>
        <taxon>Vibrionaceae</taxon>
        <taxon>Enterovibrio</taxon>
    </lineage>
</organism>
<keyword evidence="1 3" id="KW-0963">Cytoplasm</keyword>
<evidence type="ECO:0000256" key="1">
    <source>
        <dbReference type="ARBA" id="ARBA00022490"/>
    </source>
</evidence>
<evidence type="ECO:0000256" key="3">
    <source>
        <dbReference type="HAMAP-Rule" id="MF_00187"/>
    </source>
</evidence>
<dbReference type="InterPro" id="IPR016193">
    <property type="entry name" value="Cytidine_deaminase-like"/>
</dbReference>
<dbReference type="Pfam" id="PF02634">
    <property type="entry name" value="FdhD-NarQ"/>
    <property type="match status" value="1"/>
</dbReference>
<reference evidence="5" key="1">
    <citation type="submission" date="2021-12" db="EMBL/GenBank/DDBJ databases">
        <title>Enterovibrio ZSDZ35 sp. nov. and Enterovibrio ZSDZ42 sp. nov., isolated from coastal seawater in Qingdao.</title>
        <authorList>
            <person name="Zhang P."/>
        </authorList>
    </citation>
    <scope>NUCLEOTIDE SEQUENCE</scope>
    <source>
        <strain evidence="5">ZSDZ42</strain>
    </source>
</reference>
<comment type="function">
    <text evidence="3">Required for formate dehydrogenase (FDH) activity. Acts as a sulfur carrier protein that transfers sulfur from IscS to the molybdenum cofactor prior to its insertion into FDH.</text>
</comment>
<evidence type="ECO:0000313" key="6">
    <source>
        <dbReference type="Proteomes" id="UP001149400"/>
    </source>
</evidence>
<evidence type="ECO:0000256" key="2">
    <source>
        <dbReference type="ARBA" id="ARBA00023150"/>
    </source>
</evidence>
<dbReference type="PIRSF" id="PIRSF015626">
    <property type="entry name" value="FdhD"/>
    <property type="match status" value="1"/>
</dbReference>
<proteinExistence type="inferred from homology"/>
<dbReference type="HAMAP" id="MF_00187">
    <property type="entry name" value="FdhD"/>
    <property type="match status" value="1"/>
</dbReference>
<evidence type="ECO:0000313" key="5">
    <source>
        <dbReference type="EMBL" id="MDD1794636.1"/>
    </source>
</evidence>
<keyword evidence="6" id="KW-1185">Reference proteome</keyword>
<name>A0ABT5R4D9_9GAMM</name>
<dbReference type="NCBIfam" id="TIGR00129">
    <property type="entry name" value="fdhD_narQ"/>
    <property type="match status" value="1"/>
</dbReference>